<feature type="domain" description="N-acetyltransferase" evidence="3">
    <location>
        <begin position="1"/>
        <end position="148"/>
    </location>
</feature>
<dbReference type="CDD" id="cd04301">
    <property type="entry name" value="NAT_SF"/>
    <property type="match status" value="1"/>
</dbReference>
<evidence type="ECO:0000313" key="4">
    <source>
        <dbReference type="EMBL" id="MEY2253673.1"/>
    </source>
</evidence>
<evidence type="ECO:0000256" key="2">
    <source>
        <dbReference type="ARBA" id="ARBA00023315"/>
    </source>
</evidence>
<evidence type="ECO:0000256" key="1">
    <source>
        <dbReference type="ARBA" id="ARBA00022679"/>
    </source>
</evidence>
<dbReference type="RefSeq" id="WP_312835030.1">
    <property type="nucleotide sequence ID" value="NZ_JBGBDC010000011.1"/>
</dbReference>
<reference evidence="4 5" key="1">
    <citation type="journal article" date="2016" name="Int. J. Syst. Evol. Microbiol.">
        <title>Description of Comamonas sediminis sp. nov., isolated from lagoon sediments.</title>
        <authorList>
            <person name="Subhash Y."/>
            <person name="Bang J.J."/>
            <person name="You T.H."/>
            <person name="Lee S.S."/>
        </authorList>
    </citation>
    <scope>NUCLEOTIDE SEQUENCE [LARGE SCALE GENOMIC DNA]</scope>
    <source>
        <strain evidence="4 5">JCM 31169</strain>
    </source>
</reference>
<dbReference type="InterPro" id="IPR016181">
    <property type="entry name" value="Acyl_CoA_acyltransferase"/>
</dbReference>
<dbReference type="InterPro" id="IPR000182">
    <property type="entry name" value="GNAT_dom"/>
</dbReference>
<dbReference type="Proteomes" id="UP001562178">
    <property type="component" value="Unassembled WGS sequence"/>
</dbReference>
<organism evidence="4 5">
    <name type="scientific">Comamonas sediminis</name>
    <dbReference type="NCBI Taxonomy" id="1783360"/>
    <lineage>
        <taxon>Bacteria</taxon>
        <taxon>Pseudomonadati</taxon>
        <taxon>Pseudomonadota</taxon>
        <taxon>Betaproteobacteria</taxon>
        <taxon>Burkholderiales</taxon>
        <taxon>Comamonadaceae</taxon>
        <taxon>Comamonas</taxon>
    </lineage>
</organism>
<dbReference type="PANTHER" id="PTHR43800:SF1">
    <property type="entry name" value="PEPTIDYL-LYSINE N-ACETYLTRANSFERASE YJAB"/>
    <property type="match status" value="1"/>
</dbReference>
<keyword evidence="5" id="KW-1185">Reference proteome</keyword>
<gene>
    <name evidence="4" type="ORF">AB7A72_21830</name>
</gene>
<dbReference type="SUPFAM" id="SSF55729">
    <property type="entry name" value="Acyl-CoA N-acyltransferases (Nat)"/>
    <property type="match status" value="1"/>
</dbReference>
<dbReference type="EC" id="2.3.-.-" evidence="4"/>
<dbReference type="Gene3D" id="3.40.630.30">
    <property type="match status" value="1"/>
</dbReference>
<name>A0ABV4B807_9BURK</name>
<protein>
    <submittedName>
        <fullName evidence="4">GNAT family N-acetyltransferase</fullName>
        <ecNumber evidence="4">2.3.-.-</ecNumber>
    </submittedName>
</protein>
<dbReference type="GO" id="GO:0016746">
    <property type="term" value="F:acyltransferase activity"/>
    <property type="evidence" value="ECO:0007669"/>
    <property type="project" value="UniProtKB-KW"/>
</dbReference>
<keyword evidence="1 4" id="KW-0808">Transferase</keyword>
<dbReference type="PROSITE" id="PS51186">
    <property type="entry name" value="GNAT"/>
    <property type="match status" value="1"/>
</dbReference>
<dbReference type="PANTHER" id="PTHR43800">
    <property type="entry name" value="PEPTIDYL-LYSINE N-ACETYLTRANSFERASE YJAB"/>
    <property type="match status" value="1"/>
</dbReference>
<sequence length="174" mass="19111">MLIRPARLRDAADLPAIEKSAAQLYGSAADLAWLADGPLIAQAEHESRILQQSVWVAEADNGILTGFISTEIFGTELHLWELSVHADWQRRGIATLLIDSAYRHAITQGLSALTLTTFSDLAWCAPAYAKRGFEQLPQPGPRLQDTLDAEALHGLPPERRIAMRLPVARVTAPR</sequence>
<comment type="caution">
    <text evidence="4">The sequence shown here is derived from an EMBL/GenBank/DDBJ whole genome shotgun (WGS) entry which is preliminary data.</text>
</comment>
<proteinExistence type="predicted"/>
<dbReference type="Pfam" id="PF13508">
    <property type="entry name" value="Acetyltransf_7"/>
    <property type="match status" value="1"/>
</dbReference>
<dbReference type="EMBL" id="JBGBDC010000011">
    <property type="protein sequence ID" value="MEY2253673.1"/>
    <property type="molecule type" value="Genomic_DNA"/>
</dbReference>
<keyword evidence="2 4" id="KW-0012">Acyltransferase</keyword>
<evidence type="ECO:0000259" key="3">
    <source>
        <dbReference type="PROSITE" id="PS51186"/>
    </source>
</evidence>
<accession>A0ABV4B807</accession>
<evidence type="ECO:0000313" key="5">
    <source>
        <dbReference type="Proteomes" id="UP001562178"/>
    </source>
</evidence>